<dbReference type="GO" id="GO:0009307">
    <property type="term" value="P:DNA restriction-modification system"/>
    <property type="evidence" value="ECO:0007669"/>
    <property type="project" value="UniProtKB-KW"/>
</dbReference>
<dbReference type="RefSeq" id="WP_171681190.1">
    <property type="nucleotide sequence ID" value="NZ_JABGBN010000010.1"/>
</dbReference>
<dbReference type="Gene3D" id="3.90.220.20">
    <property type="entry name" value="DNA methylase specificity domains"/>
    <property type="match status" value="1"/>
</dbReference>
<evidence type="ECO:0000313" key="3">
    <source>
        <dbReference type="EMBL" id="NOL52503.1"/>
    </source>
</evidence>
<sequence>MNLFDVVKFYSGQPQFRVKEAEVAPLYYLYSQVNLEDDLCQSDQQNLSKWVRTSDEINSLTSTGDILFSLISGQAVRVGRQHQGFFYTQNYVKLVVEPQIDSQFLVYLLNEHPDIRKQLKNSLQGSQVLKYSIQQLRSLVLPRIPNLSMQKIIGEIYFKQQKLRYLKQRCADAEQLIILEQLRKVSVL</sequence>
<dbReference type="AlphaFoldDB" id="A0A849P933"/>
<keyword evidence="3" id="KW-0378">Hydrolase</keyword>
<name>A0A849P933_9BURK</name>
<organism evidence="3 4">
    <name type="scientific">Pelistega suis</name>
    <dbReference type="NCBI Taxonomy" id="1631957"/>
    <lineage>
        <taxon>Bacteria</taxon>
        <taxon>Pseudomonadati</taxon>
        <taxon>Pseudomonadota</taxon>
        <taxon>Betaproteobacteria</taxon>
        <taxon>Burkholderiales</taxon>
        <taxon>Alcaligenaceae</taxon>
        <taxon>Pelistega</taxon>
    </lineage>
</organism>
<gene>
    <name evidence="3" type="ORF">HKX39_10030</name>
</gene>
<evidence type="ECO:0000256" key="2">
    <source>
        <dbReference type="ARBA" id="ARBA00023125"/>
    </source>
</evidence>
<protein>
    <submittedName>
        <fullName evidence="3">Restriction endonuclease subunit M</fullName>
    </submittedName>
</protein>
<dbReference type="GO" id="GO:0003677">
    <property type="term" value="F:DNA binding"/>
    <property type="evidence" value="ECO:0007669"/>
    <property type="project" value="UniProtKB-KW"/>
</dbReference>
<accession>A0A849P933</accession>
<reference evidence="3 4" key="1">
    <citation type="submission" date="2020-05" db="EMBL/GenBank/DDBJ databases">
        <authorList>
            <person name="Niu N."/>
        </authorList>
    </citation>
    <scope>NUCLEOTIDE SEQUENCE [LARGE SCALE GENOMIC DNA]</scope>
    <source>
        <strain evidence="3 4">3340-03</strain>
    </source>
</reference>
<keyword evidence="3" id="KW-0255">Endonuclease</keyword>
<evidence type="ECO:0000256" key="1">
    <source>
        <dbReference type="ARBA" id="ARBA00022747"/>
    </source>
</evidence>
<dbReference type="InterPro" id="IPR044946">
    <property type="entry name" value="Restrct_endonuc_typeI_TRD_sf"/>
</dbReference>
<evidence type="ECO:0000313" key="4">
    <source>
        <dbReference type="Proteomes" id="UP000537862"/>
    </source>
</evidence>
<keyword evidence="2" id="KW-0238">DNA-binding</keyword>
<dbReference type="GO" id="GO:0004519">
    <property type="term" value="F:endonuclease activity"/>
    <property type="evidence" value="ECO:0007669"/>
    <property type="project" value="UniProtKB-KW"/>
</dbReference>
<keyword evidence="1" id="KW-0680">Restriction system</keyword>
<comment type="caution">
    <text evidence="3">The sequence shown here is derived from an EMBL/GenBank/DDBJ whole genome shotgun (WGS) entry which is preliminary data.</text>
</comment>
<dbReference type="SUPFAM" id="SSF116734">
    <property type="entry name" value="DNA methylase specificity domain"/>
    <property type="match status" value="1"/>
</dbReference>
<dbReference type="EMBL" id="JABGBN010000010">
    <property type="protein sequence ID" value="NOL52503.1"/>
    <property type="molecule type" value="Genomic_DNA"/>
</dbReference>
<keyword evidence="4" id="KW-1185">Reference proteome</keyword>
<keyword evidence="3" id="KW-0540">Nuclease</keyword>
<proteinExistence type="predicted"/>
<dbReference type="Proteomes" id="UP000537862">
    <property type="component" value="Unassembled WGS sequence"/>
</dbReference>